<comment type="caution">
    <text evidence="11">The sequence shown here is derived from an EMBL/GenBank/DDBJ whole genome shotgun (WGS) entry which is preliminary data.</text>
</comment>
<dbReference type="Pfam" id="PF00528">
    <property type="entry name" value="BPD_transp_1"/>
    <property type="match status" value="1"/>
</dbReference>
<protein>
    <recommendedName>
        <fullName evidence="3 9">Phosphate transport system permease protein PstA</fullName>
    </recommendedName>
</protein>
<evidence type="ECO:0000256" key="3">
    <source>
        <dbReference type="ARBA" id="ARBA00016864"/>
    </source>
</evidence>
<dbReference type="InterPro" id="IPR005672">
    <property type="entry name" value="Phosphate_PstA"/>
</dbReference>
<feature type="domain" description="ABC transmembrane type-1" evidence="10">
    <location>
        <begin position="65"/>
        <end position="271"/>
    </location>
</feature>
<dbReference type="GO" id="GO:0035435">
    <property type="term" value="P:phosphate ion transmembrane transport"/>
    <property type="evidence" value="ECO:0007669"/>
    <property type="project" value="InterPro"/>
</dbReference>
<keyword evidence="8 9" id="KW-0472">Membrane</keyword>
<feature type="transmembrane region" description="Helical" evidence="9">
    <location>
        <begin position="135"/>
        <end position="154"/>
    </location>
</feature>
<dbReference type="EMBL" id="DTFV01000141">
    <property type="protein sequence ID" value="HGI31623.1"/>
    <property type="molecule type" value="Genomic_DNA"/>
</dbReference>
<evidence type="ECO:0000256" key="6">
    <source>
        <dbReference type="ARBA" id="ARBA00022692"/>
    </source>
</evidence>
<feature type="transmembrane region" description="Helical" evidence="9">
    <location>
        <begin position="208"/>
        <end position="228"/>
    </location>
</feature>
<feature type="transmembrane region" description="Helical" evidence="9">
    <location>
        <begin position="12"/>
        <end position="37"/>
    </location>
</feature>
<dbReference type="CDD" id="cd06261">
    <property type="entry name" value="TM_PBP2"/>
    <property type="match status" value="1"/>
</dbReference>
<evidence type="ECO:0000256" key="8">
    <source>
        <dbReference type="ARBA" id="ARBA00023136"/>
    </source>
</evidence>
<dbReference type="NCBIfam" id="TIGR00974">
    <property type="entry name" value="3a0107s02c"/>
    <property type="match status" value="1"/>
</dbReference>
<evidence type="ECO:0000256" key="7">
    <source>
        <dbReference type="ARBA" id="ARBA00022989"/>
    </source>
</evidence>
<keyword evidence="6 9" id="KW-0812">Transmembrane</keyword>
<evidence type="ECO:0000259" key="10">
    <source>
        <dbReference type="PROSITE" id="PS50928"/>
    </source>
</evidence>
<keyword evidence="5 9" id="KW-1003">Cell membrane</keyword>
<accession>A0A7V3YIC3</accession>
<dbReference type="Gene3D" id="1.10.3720.10">
    <property type="entry name" value="MetI-like"/>
    <property type="match status" value="1"/>
</dbReference>
<feature type="transmembrane region" description="Helical" evidence="9">
    <location>
        <begin position="102"/>
        <end position="123"/>
    </location>
</feature>
<reference evidence="11" key="1">
    <citation type="journal article" date="2020" name="mSystems">
        <title>Genome- and Community-Level Interaction Insights into Carbon Utilization and Element Cycling Functions of Hydrothermarchaeota in Hydrothermal Sediment.</title>
        <authorList>
            <person name="Zhou Z."/>
            <person name="Liu Y."/>
            <person name="Xu W."/>
            <person name="Pan J."/>
            <person name="Luo Z.H."/>
            <person name="Li M."/>
        </authorList>
    </citation>
    <scope>NUCLEOTIDE SEQUENCE [LARGE SCALE GENOMIC DNA]</scope>
    <source>
        <strain evidence="11">SpSt-747</strain>
    </source>
</reference>
<keyword evidence="4" id="KW-0813">Transport</keyword>
<dbReference type="InterPro" id="IPR035906">
    <property type="entry name" value="MetI-like_sf"/>
</dbReference>
<name>A0A7V3YIC3_9BACT</name>
<dbReference type="SUPFAM" id="SSF161098">
    <property type="entry name" value="MetI-like"/>
    <property type="match status" value="1"/>
</dbReference>
<dbReference type="InterPro" id="IPR000515">
    <property type="entry name" value="MetI-like"/>
</dbReference>
<dbReference type="GO" id="GO:0005315">
    <property type="term" value="F:phosphate transmembrane transporter activity"/>
    <property type="evidence" value="ECO:0007669"/>
    <property type="project" value="InterPro"/>
</dbReference>
<evidence type="ECO:0000256" key="9">
    <source>
        <dbReference type="RuleBase" id="RU363043"/>
    </source>
</evidence>
<dbReference type="AlphaFoldDB" id="A0A7V3YIC3"/>
<dbReference type="PROSITE" id="PS50928">
    <property type="entry name" value="ABC_TM1"/>
    <property type="match status" value="1"/>
</dbReference>
<proteinExistence type="inferred from homology"/>
<dbReference type="GO" id="GO:0005886">
    <property type="term" value="C:plasma membrane"/>
    <property type="evidence" value="ECO:0007669"/>
    <property type="project" value="UniProtKB-SubCell"/>
</dbReference>
<dbReference type="PANTHER" id="PTHR43470:SF5">
    <property type="entry name" value="PHOSPHATE TRANSPORT SYSTEM PERMEASE PROTEIN PSTA"/>
    <property type="match status" value="1"/>
</dbReference>
<feature type="transmembrane region" description="Helical" evidence="9">
    <location>
        <begin position="69"/>
        <end position="90"/>
    </location>
</feature>
<sequence>MLLVWKRQKEKVFLVLATLALLFSLVVLFTLIIDAFLDGLPRLNLKFLTSFPSRKPEEAGILPAMVGSIYVTVLTTLFAIPLGVGSAVYLEVYAPKNRLSAAIESSIATLGGVPSIIYGMLGLELFARVLQLGRSLLTGALTLALLVLPIVIVSTRESLRAVPQSLWEAALALGATRWQALKDQILPVAFPGILTGIILTVSRAIGEAAPLIMIGALTYVAFLPRGVLSPFTTLPIQIFNWVSRPQKAFHANAAAGIIVLLAITLSLNALSIVLRNRLEKRAPRTL</sequence>
<evidence type="ECO:0000313" key="11">
    <source>
        <dbReference type="EMBL" id="HGI31623.1"/>
    </source>
</evidence>
<evidence type="ECO:0000256" key="5">
    <source>
        <dbReference type="ARBA" id="ARBA00022475"/>
    </source>
</evidence>
<keyword evidence="7 9" id="KW-1133">Transmembrane helix</keyword>
<comment type="subcellular location">
    <subcellularLocation>
        <location evidence="1 9">Cell membrane</location>
        <topology evidence="1 9">Multi-pass membrane protein</topology>
    </subcellularLocation>
</comment>
<dbReference type="PANTHER" id="PTHR43470">
    <property type="entry name" value="PHOSPHATE TRANSPORT SYSTEM PERMEASE PROTEIN PSTA-RELATED"/>
    <property type="match status" value="1"/>
</dbReference>
<evidence type="ECO:0000256" key="1">
    <source>
        <dbReference type="ARBA" id="ARBA00004651"/>
    </source>
</evidence>
<feature type="transmembrane region" description="Helical" evidence="9">
    <location>
        <begin position="248"/>
        <end position="274"/>
    </location>
</feature>
<evidence type="ECO:0000256" key="2">
    <source>
        <dbReference type="ARBA" id="ARBA00007069"/>
    </source>
</evidence>
<organism evidence="11">
    <name type="scientific">Candidatus Caldatribacterium californiense</name>
    <dbReference type="NCBI Taxonomy" id="1454726"/>
    <lineage>
        <taxon>Bacteria</taxon>
        <taxon>Pseudomonadati</taxon>
        <taxon>Atribacterota</taxon>
        <taxon>Atribacteria</taxon>
        <taxon>Atribacterales</taxon>
        <taxon>Candidatus Caldatribacteriaceae</taxon>
        <taxon>Candidatus Caldatribacterium</taxon>
    </lineage>
</organism>
<evidence type="ECO:0000256" key="4">
    <source>
        <dbReference type="ARBA" id="ARBA00022448"/>
    </source>
</evidence>
<comment type="similarity">
    <text evidence="2 9">Belongs to the binding-protein-dependent transport system permease family. CysTW subfamily.</text>
</comment>
<gene>
    <name evidence="11" type="primary">pstA</name>
    <name evidence="11" type="ORF">ENV30_10065</name>
</gene>